<organism evidence="1 2">
    <name type="scientific">Natrinema pallidum DSM 3751</name>
    <dbReference type="NCBI Taxonomy" id="1227495"/>
    <lineage>
        <taxon>Archaea</taxon>
        <taxon>Methanobacteriati</taxon>
        <taxon>Methanobacteriota</taxon>
        <taxon>Stenosarchaea group</taxon>
        <taxon>Halobacteria</taxon>
        <taxon>Halobacteriales</taxon>
        <taxon>Natrialbaceae</taxon>
        <taxon>Natrinema</taxon>
    </lineage>
</organism>
<gene>
    <name evidence="1" type="ORF">C487_19483</name>
</gene>
<dbReference type="PANTHER" id="PTHR42240">
    <property type="entry name" value="DUF211 DOMAIN-CONTAINING PROTEIN"/>
    <property type="match status" value="1"/>
</dbReference>
<dbReference type="EMBL" id="AOII01000113">
    <property type="protein sequence ID" value="ELY72030.1"/>
    <property type="molecule type" value="Genomic_DNA"/>
</dbReference>
<proteinExistence type="predicted"/>
<sequence length="110" mass="12341">MAGIRRLELAVLLPQSETIVEFTQQLTESTGIGAVTTSLLHAEQRVCFIAVTIEGHDVEYESLRDRIRERGGVAHESLEVSYGSPVPEPNDSYNVDLEWKAIEHEHELEP</sequence>
<accession>L9YDB8</accession>
<evidence type="ECO:0000313" key="1">
    <source>
        <dbReference type="EMBL" id="ELY72030.1"/>
    </source>
</evidence>
<comment type="caution">
    <text evidence="1">The sequence shown here is derived from an EMBL/GenBank/DDBJ whole genome shotgun (WGS) entry which is preliminary data.</text>
</comment>
<protein>
    <submittedName>
        <fullName evidence="1">Uncharacterized protein</fullName>
    </submittedName>
</protein>
<dbReference type="PANTHER" id="PTHR42240:SF1">
    <property type="entry name" value="DUF211 DOMAIN-CONTAINING PROTEIN"/>
    <property type="match status" value="1"/>
</dbReference>
<dbReference type="Proteomes" id="UP000011618">
    <property type="component" value="Unassembled WGS sequence"/>
</dbReference>
<dbReference type="RefSeq" id="WP_006187431.1">
    <property type="nucleotide sequence ID" value="NZ_AOII01000113.1"/>
</dbReference>
<dbReference type="Pfam" id="PF02680">
    <property type="entry name" value="DUF211"/>
    <property type="match status" value="1"/>
</dbReference>
<dbReference type="SUPFAM" id="SSF160363">
    <property type="entry name" value="MTH889-like"/>
    <property type="match status" value="1"/>
</dbReference>
<dbReference type="OrthoDB" id="201945at2157"/>
<evidence type="ECO:0000313" key="2">
    <source>
        <dbReference type="Proteomes" id="UP000011618"/>
    </source>
</evidence>
<dbReference type="InterPro" id="IPR023129">
    <property type="entry name" value="MTH889-like_dom_sf"/>
</dbReference>
<dbReference type="AlphaFoldDB" id="L9YDB8"/>
<dbReference type="Gene3D" id="3.30.70.1340">
    <property type="entry name" value="MTH889-like domain"/>
    <property type="match status" value="1"/>
</dbReference>
<reference evidence="1 2" key="1">
    <citation type="journal article" date="2014" name="PLoS Genet.">
        <title>Phylogenetically driven sequencing of extremely halophilic archaea reveals strategies for static and dynamic osmo-response.</title>
        <authorList>
            <person name="Becker E.A."/>
            <person name="Seitzer P.M."/>
            <person name="Tritt A."/>
            <person name="Larsen D."/>
            <person name="Krusor M."/>
            <person name="Yao A.I."/>
            <person name="Wu D."/>
            <person name="Madern D."/>
            <person name="Eisen J.A."/>
            <person name="Darling A.E."/>
            <person name="Facciotti M.T."/>
        </authorList>
    </citation>
    <scope>NUCLEOTIDE SEQUENCE [LARGE SCALE GENOMIC DNA]</scope>
    <source>
        <strain evidence="1 2">DSM 3751</strain>
    </source>
</reference>
<name>L9YDB8_9EURY</name>
<dbReference type="InterPro" id="IPR003831">
    <property type="entry name" value="DUF211"/>
</dbReference>
<dbReference type="eggNOG" id="arCOG04140">
    <property type="taxonomic scope" value="Archaea"/>
</dbReference>
<dbReference type="PATRIC" id="fig|1227495.3.peg.3888"/>